<dbReference type="GO" id="GO:0006352">
    <property type="term" value="P:DNA-templated transcription initiation"/>
    <property type="evidence" value="ECO:0007669"/>
    <property type="project" value="InterPro"/>
</dbReference>
<keyword evidence="5" id="KW-0804">Transcription</keyword>
<dbReference type="GO" id="GO:0016987">
    <property type="term" value="F:sigma factor activity"/>
    <property type="evidence" value="ECO:0007669"/>
    <property type="project" value="UniProtKB-KW"/>
</dbReference>
<dbReference type="GO" id="GO:0003677">
    <property type="term" value="F:DNA binding"/>
    <property type="evidence" value="ECO:0007669"/>
    <property type="project" value="UniProtKB-KW"/>
</dbReference>
<dbReference type="NCBIfam" id="TIGR02983">
    <property type="entry name" value="SigE-fam_strep"/>
    <property type="match status" value="1"/>
</dbReference>
<dbReference type="Pfam" id="PF04542">
    <property type="entry name" value="Sigma70_r2"/>
    <property type="match status" value="1"/>
</dbReference>
<dbReference type="PANTHER" id="PTHR43133">
    <property type="entry name" value="RNA POLYMERASE ECF-TYPE SIGMA FACTO"/>
    <property type="match status" value="1"/>
</dbReference>
<keyword evidence="4" id="KW-0238">DNA-binding</keyword>
<dbReference type="AlphaFoldDB" id="A0A852RL83"/>
<comment type="caution">
    <text evidence="8">The sequence shown here is derived from an EMBL/GenBank/DDBJ whole genome shotgun (WGS) entry which is preliminary data.</text>
</comment>
<evidence type="ECO:0000256" key="4">
    <source>
        <dbReference type="ARBA" id="ARBA00023125"/>
    </source>
</evidence>
<dbReference type="InterPro" id="IPR013325">
    <property type="entry name" value="RNA_pol_sigma_r2"/>
</dbReference>
<evidence type="ECO:0000256" key="5">
    <source>
        <dbReference type="ARBA" id="ARBA00023163"/>
    </source>
</evidence>
<dbReference type="Proteomes" id="UP000582231">
    <property type="component" value="Unassembled WGS sequence"/>
</dbReference>
<dbReference type="SUPFAM" id="SSF88946">
    <property type="entry name" value="Sigma2 domain of RNA polymerase sigma factors"/>
    <property type="match status" value="1"/>
</dbReference>
<evidence type="ECO:0000259" key="6">
    <source>
        <dbReference type="Pfam" id="PF04542"/>
    </source>
</evidence>
<evidence type="ECO:0000313" key="9">
    <source>
        <dbReference type="Proteomes" id="UP000582231"/>
    </source>
</evidence>
<dbReference type="Gene3D" id="1.10.10.10">
    <property type="entry name" value="Winged helix-like DNA-binding domain superfamily/Winged helix DNA-binding domain"/>
    <property type="match status" value="1"/>
</dbReference>
<dbReference type="InterPro" id="IPR013324">
    <property type="entry name" value="RNA_pol_sigma_r3/r4-like"/>
</dbReference>
<dbReference type="PANTHER" id="PTHR43133:SF50">
    <property type="entry name" value="ECF RNA POLYMERASE SIGMA FACTOR SIGM"/>
    <property type="match status" value="1"/>
</dbReference>
<evidence type="ECO:0000259" key="7">
    <source>
        <dbReference type="Pfam" id="PF08281"/>
    </source>
</evidence>
<feature type="domain" description="RNA polymerase sigma factor 70 region 4 type 2" evidence="7">
    <location>
        <begin position="103"/>
        <end position="154"/>
    </location>
</feature>
<gene>
    <name evidence="8" type="ORF">BJ958_000380</name>
</gene>
<dbReference type="InterPro" id="IPR036388">
    <property type="entry name" value="WH-like_DNA-bd_sf"/>
</dbReference>
<accession>A0A852RL83</accession>
<dbReference type="InterPro" id="IPR007627">
    <property type="entry name" value="RNA_pol_sigma70_r2"/>
</dbReference>
<dbReference type="SUPFAM" id="SSF88659">
    <property type="entry name" value="Sigma3 and sigma4 domains of RNA polymerase sigma factors"/>
    <property type="match status" value="1"/>
</dbReference>
<evidence type="ECO:0000313" key="8">
    <source>
        <dbReference type="EMBL" id="NYD28834.1"/>
    </source>
</evidence>
<dbReference type="Pfam" id="PF08281">
    <property type="entry name" value="Sigma70_r4_2"/>
    <property type="match status" value="1"/>
</dbReference>
<dbReference type="InterPro" id="IPR039425">
    <property type="entry name" value="RNA_pol_sigma-70-like"/>
</dbReference>
<evidence type="ECO:0000256" key="1">
    <source>
        <dbReference type="ARBA" id="ARBA00010641"/>
    </source>
</evidence>
<sequence length="167" mass="18587">MDDEREYADLFAAQWPRLYRLARAVADDAATAEDAVQAAFARAYASWGRVRRADSPEAYLHRMVLNEVLGLRRKAWSRRERPHPAVDTGLVAEAHDGAVAERERMWAAVRALPPRQRAVIVLRYYEDLSEEQIATALGCSRGTVKSQAAAALTSLRRCGAFTTGDEA</sequence>
<reference evidence="8 9" key="1">
    <citation type="submission" date="2020-07" db="EMBL/GenBank/DDBJ databases">
        <title>Sequencing the genomes of 1000 actinobacteria strains.</title>
        <authorList>
            <person name="Klenk H.-P."/>
        </authorList>
    </citation>
    <scope>NUCLEOTIDE SEQUENCE [LARGE SCALE GENOMIC DNA]</scope>
    <source>
        <strain evidence="8 9">DSM 19082</strain>
    </source>
</reference>
<dbReference type="RefSeq" id="WP_218865551.1">
    <property type="nucleotide sequence ID" value="NZ_BAABEF010000001.1"/>
</dbReference>
<dbReference type="Gene3D" id="1.10.1740.10">
    <property type="match status" value="1"/>
</dbReference>
<dbReference type="InterPro" id="IPR014284">
    <property type="entry name" value="RNA_pol_sigma-70_dom"/>
</dbReference>
<comment type="similarity">
    <text evidence="1">Belongs to the sigma-70 factor family. ECF subfamily.</text>
</comment>
<evidence type="ECO:0000256" key="2">
    <source>
        <dbReference type="ARBA" id="ARBA00023015"/>
    </source>
</evidence>
<name>A0A852RL83_9ACTN</name>
<proteinExistence type="inferred from homology"/>
<keyword evidence="9" id="KW-1185">Reference proteome</keyword>
<dbReference type="EMBL" id="JACCBF010000001">
    <property type="protein sequence ID" value="NYD28834.1"/>
    <property type="molecule type" value="Genomic_DNA"/>
</dbReference>
<feature type="domain" description="RNA polymerase sigma-70 region 2" evidence="6">
    <location>
        <begin position="16"/>
        <end position="77"/>
    </location>
</feature>
<keyword evidence="2" id="KW-0805">Transcription regulation</keyword>
<dbReference type="NCBIfam" id="TIGR02937">
    <property type="entry name" value="sigma70-ECF"/>
    <property type="match status" value="1"/>
</dbReference>
<dbReference type="InterPro" id="IPR013249">
    <property type="entry name" value="RNA_pol_sigma70_r4_t2"/>
</dbReference>
<protein>
    <submittedName>
        <fullName evidence="8">RNA polymerase sigma-70 factor (Sigma-E family)</fullName>
    </submittedName>
</protein>
<evidence type="ECO:0000256" key="3">
    <source>
        <dbReference type="ARBA" id="ARBA00023082"/>
    </source>
</evidence>
<keyword evidence="3" id="KW-0731">Sigma factor</keyword>
<organism evidence="8 9">
    <name type="scientific">Nocardioides kongjuensis</name>
    <dbReference type="NCBI Taxonomy" id="349522"/>
    <lineage>
        <taxon>Bacteria</taxon>
        <taxon>Bacillati</taxon>
        <taxon>Actinomycetota</taxon>
        <taxon>Actinomycetes</taxon>
        <taxon>Propionibacteriales</taxon>
        <taxon>Nocardioidaceae</taxon>
        <taxon>Nocardioides</taxon>
    </lineage>
</organism>
<dbReference type="InterPro" id="IPR014325">
    <property type="entry name" value="RNA_pol_sigma-E_actinobac"/>
</dbReference>
<dbReference type="CDD" id="cd06171">
    <property type="entry name" value="Sigma70_r4"/>
    <property type="match status" value="1"/>
</dbReference>